<name>D7P5V8_STRNS</name>
<evidence type="ECO:0000256" key="1">
    <source>
        <dbReference type="ARBA" id="ARBA00006547"/>
    </source>
</evidence>
<dbReference type="PANTHER" id="PTHR11786">
    <property type="entry name" value="N-HYDROXYARYLAMINE O-ACETYLTRANSFERASE"/>
    <property type="match status" value="1"/>
</dbReference>
<dbReference type="Pfam" id="PF00797">
    <property type="entry name" value="Acetyltransf_2"/>
    <property type="match status" value="1"/>
</dbReference>
<evidence type="ECO:0000313" key="3">
    <source>
        <dbReference type="EMBL" id="ADI58636.1"/>
    </source>
</evidence>
<dbReference type="GO" id="GO:0016407">
    <property type="term" value="F:acetyltransferase activity"/>
    <property type="evidence" value="ECO:0007669"/>
    <property type="project" value="InterPro"/>
</dbReference>
<accession>D7P5V8</accession>
<dbReference type="Gene3D" id="2.40.128.150">
    <property type="entry name" value="Cysteine proteinases"/>
    <property type="match status" value="1"/>
</dbReference>
<proteinExistence type="inferred from homology"/>
<comment type="similarity">
    <text evidence="1 2">Belongs to the arylamine N-acetyltransferase family.</text>
</comment>
<dbReference type="InterPro" id="IPR038765">
    <property type="entry name" value="Papain-like_cys_pep_sf"/>
</dbReference>
<evidence type="ECO:0000256" key="2">
    <source>
        <dbReference type="RuleBase" id="RU003452"/>
    </source>
</evidence>
<dbReference type="PANTHER" id="PTHR11786:SF0">
    <property type="entry name" value="ARYLAMINE N-ACETYLTRANSFERASE 4-RELATED"/>
    <property type="match status" value="1"/>
</dbReference>
<dbReference type="EMBL" id="GQ926890">
    <property type="protein sequence ID" value="ADI58636.1"/>
    <property type="molecule type" value="Genomic_DNA"/>
</dbReference>
<dbReference type="SUPFAM" id="SSF54001">
    <property type="entry name" value="Cysteine proteinases"/>
    <property type="match status" value="1"/>
</dbReference>
<dbReference type="Gene3D" id="3.30.2140.10">
    <property type="entry name" value="Arylamine N-acetyltransferase"/>
    <property type="match status" value="1"/>
</dbReference>
<organism evidence="3">
    <name type="scientific">Streptomyces nodosus subsp. asukaensis</name>
    <dbReference type="NCBI Taxonomy" id="222892"/>
    <lineage>
        <taxon>Bacteria</taxon>
        <taxon>Bacillati</taxon>
        <taxon>Actinomycetota</taxon>
        <taxon>Actinomycetes</taxon>
        <taxon>Kitasatosporales</taxon>
        <taxon>Streptomycetaceae</taxon>
        <taxon>Streptomyces</taxon>
    </lineage>
</organism>
<dbReference type="SMR" id="D7P5V8"/>
<protein>
    <submittedName>
        <fullName evidence="3">AsuC2</fullName>
    </submittedName>
</protein>
<dbReference type="AlphaFoldDB" id="D7P5V8"/>
<dbReference type="PRINTS" id="PR01543">
    <property type="entry name" value="ANATRNSFRASE"/>
</dbReference>
<gene>
    <name evidence="3" type="primary">AsuC2</name>
</gene>
<reference evidence="3" key="1">
    <citation type="journal article" date="2010" name="J. Biol. Chem.">
        <title>Biochemical and genetic insights into asukamycin biosynthesis.</title>
        <authorList>
            <person name="Rui Z."/>
            <person name="Petrickova K."/>
            <person name="Skanta F."/>
            <person name="Pospisil S."/>
            <person name="Yang Y."/>
            <person name="Chen C.Y."/>
            <person name="Tsai S.F."/>
            <person name="Floss H.G."/>
            <person name="Petricek M."/>
            <person name="Yu T.W."/>
        </authorList>
    </citation>
    <scope>NUCLEOTIDE SEQUENCE</scope>
    <source>
        <strain evidence="3">ATCC 29757</strain>
    </source>
</reference>
<sequence>MRRLGYDGPLEASAACLRALCSAHLLAIPYEMLDTLDGEVPTLDLAATFDRVVRRRRGGTCLETTPLFGEFLHTLGFGVRLVAGQMWRVSNEWWPHWDHLALVVEAEGHSWLVDVGFLMLSPPQPLLMADEPQEQGGWRFRMVERDGYRTVLRAGADGVWGPVYRIGREHLEVADYAWIVDFHRTTEDSPLAGTVLCSRVLPDGKLVVMGDNFLRARDGRQEMEFLADSAEAERALAEVLHGHPHLVEKAVAAWEKARANRRESRRRIV</sequence>
<dbReference type="InterPro" id="IPR001447">
    <property type="entry name" value="Arylamine_N-AcTrfase"/>
</dbReference>